<reference evidence="1" key="1">
    <citation type="submission" date="2018-02" db="EMBL/GenBank/DDBJ databases">
        <authorList>
            <person name="Cohen D.B."/>
            <person name="Kent A.D."/>
        </authorList>
    </citation>
    <scope>NUCLEOTIDE SEQUENCE</scope>
</reference>
<dbReference type="EMBL" id="OIVN01003722">
    <property type="protein sequence ID" value="SPD13149.1"/>
    <property type="molecule type" value="Genomic_DNA"/>
</dbReference>
<sequence>MVHLRLLSQAIVHLDRLRLGALVDWWGGIGVTGSSSVTKTHMLSSPTNSSDRYSSSSSSSFSIGSGCMISVGHGKVILMCGITITPPDGFLPSNLAILFSLWRRVMPYPDVPSPYLGLYPYFTISLAIETTALGRLGSAADTWCTTETNSNEWKDDSCTALAPIRNSTGCMQPGTLEQQSVKRFHINDLKMDLEVSLESFHECFGTHSFQGLHWAFVGVSHHASFLFWAPGADNLLSNKALELPATVKPISYKWVYKVKQ</sequence>
<dbReference type="AlphaFoldDB" id="A0A2N9HNG2"/>
<accession>A0A2N9HNG2</accession>
<proteinExistence type="predicted"/>
<gene>
    <name evidence="1" type="ORF">FSB_LOCUS41031</name>
</gene>
<organism evidence="1">
    <name type="scientific">Fagus sylvatica</name>
    <name type="common">Beechnut</name>
    <dbReference type="NCBI Taxonomy" id="28930"/>
    <lineage>
        <taxon>Eukaryota</taxon>
        <taxon>Viridiplantae</taxon>
        <taxon>Streptophyta</taxon>
        <taxon>Embryophyta</taxon>
        <taxon>Tracheophyta</taxon>
        <taxon>Spermatophyta</taxon>
        <taxon>Magnoliopsida</taxon>
        <taxon>eudicotyledons</taxon>
        <taxon>Gunneridae</taxon>
        <taxon>Pentapetalae</taxon>
        <taxon>rosids</taxon>
        <taxon>fabids</taxon>
        <taxon>Fagales</taxon>
        <taxon>Fagaceae</taxon>
        <taxon>Fagus</taxon>
    </lineage>
</organism>
<protein>
    <submittedName>
        <fullName evidence="1">Uncharacterized protein</fullName>
    </submittedName>
</protein>
<evidence type="ECO:0000313" key="1">
    <source>
        <dbReference type="EMBL" id="SPD13149.1"/>
    </source>
</evidence>
<name>A0A2N9HNG2_FAGSY</name>